<dbReference type="Gene3D" id="1.10.10.10">
    <property type="entry name" value="Winged helix-like DNA-binding domain superfamily/Winged helix DNA-binding domain"/>
    <property type="match status" value="1"/>
</dbReference>
<dbReference type="Pfam" id="PF12840">
    <property type="entry name" value="HTH_20"/>
    <property type="match status" value="1"/>
</dbReference>
<reference evidence="2" key="1">
    <citation type="journal article" date="2019" name="Int. J. Syst. Evol. Microbiol.">
        <title>The Global Catalogue of Microorganisms (GCM) 10K type strain sequencing project: providing services to taxonomists for standard genome sequencing and annotation.</title>
        <authorList>
            <consortium name="The Broad Institute Genomics Platform"/>
            <consortium name="The Broad Institute Genome Sequencing Center for Infectious Disease"/>
            <person name="Wu L."/>
            <person name="Ma J."/>
        </authorList>
    </citation>
    <scope>NUCLEOTIDE SEQUENCE [LARGE SCALE GENOMIC DNA]</scope>
    <source>
        <strain evidence="2">JCM 17459</strain>
    </source>
</reference>
<dbReference type="InterPro" id="IPR036390">
    <property type="entry name" value="WH_DNA-bd_sf"/>
</dbReference>
<evidence type="ECO:0000313" key="1">
    <source>
        <dbReference type="EMBL" id="GAA3510144.1"/>
    </source>
</evidence>
<accession>A0ABP6UK54</accession>
<proteinExistence type="predicted"/>
<dbReference type="InterPro" id="IPR036388">
    <property type="entry name" value="WH-like_DNA-bd_sf"/>
</dbReference>
<dbReference type="EMBL" id="BAABBA010000027">
    <property type="protein sequence ID" value="GAA3510144.1"/>
    <property type="molecule type" value="Genomic_DNA"/>
</dbReference>
<comment type="caution">
    <text evidence="1">The sequence shown here is derived from an EMBL/GenBank/DDBJ whole genome shotgun (WGS) entry which is preliminary data.</text>
</comment>
<keyword evidence="2" id="KW-1185">Reference proteome</keyword>
<name>A0ABP6UK54_9MICO</name>
<dbReference type="SUPFAM" id="SSF46785">
    <property type="entry name" value="Winged helix' DNA-binding domain"/>
    <property type="match status" value="1"/>
</dbReference>
<organism evidence="1 2">
    <name type="scientific">Georgenia daeguensis</name>
    <dbReference type="NCBI Taxonomy" id="908355"/>
    <lineage>
        <taxon>Bacteria</taxon>
        <taxon>Bacillati</taxon>
        <taxon>Actinomycetota</taxon>
        <taxon>Actinomycetes</taxon>
        <taxon>Micrococcales</taxon>
        <taxon>Bogoriellaceae</taxon>
        <taxon>Georgenia</taxon>
    </lineage>
</organism>
<dbReference type="Proteomes" id="UP001499841">
    <property type="component" value="Unassembled WGS sequence"/>
</dbReference>
<evidence type="ECO:0000313" key="2">
    <source>
        <dbReference type="Proteomes" id="UP001499841"/>
    </source>
</evidence>
<protein>
    <submittedName>
        <fullName evidence="1">Helix-turn-helix domain-containing protein</fullName>
    </submittedName>
</protein>
<dbReference type="RefSeq" id="WP_345044692.1">
    <property type="nucleotide sequence ID" value="NZ_BAABBA010000027.1"/>
</dbReference>
<gene>
    <name evidence="1" type="ORF">GCM10022262_37510</name>
</gene>
<sequence>MLKLGPRPSRADARAHLSTPRRAVLDLLVEEQEPMTVAQVAQTLDQHPNTVREHLEALAHAGLAQRDQLAPAGRGRPASVYTYAPEASFTSPEYAVLAQVIVGYLTQVLPDGPVLRQHSREAGRHWGRAILERAGAERPPELRGIGTAVAYLRRMLERTGFAPETTREGADHTLRLPRCPVLELAKERPEVVCSAHLGMAREILAATGGIDPGRVSLEAFTEPGACLLHVRASARTGEEGLVVGPVENAPAPAGPYEA</sequence>